<dbReference type="AlphaFoldDB" id="A0A8I2YHM7"/>
<name>A0A8I2YHM7_9AGAM</name>
<comment type="caution">
    <text evidence="2">The sequence shown here is derived from an EMBL/GenBank/DDBJ whole genome shotgun (WGS) entry which is preliminary data.</text>
</comment>
<reference evidence="2" key="1">
    <citation type="submission" date="2021-03" db="EMBL/GenBank/DDBJ databases">
        <title>Evolutionary innovations through gain and loss of genes in the ectomycorrhizal Boletales.</title>
        <authorList>
            <person name="Wu G."/>
            <person name="Miyauchi S."/>
            <person name="Morin E."/>
            <person name="Yang Z.-L."/>
            <person name="Xu J."/>
            <person name="Martin F.M."/>
        </authorList>
    </citation>
    <scope>NUCLEOTIDE SEQUENCE</scope>
    <source>
        <strain evidence="2">BR01</strain>
    </source>
</reference>
<proteinExistence type="predicted"/>
<evidence type="ECO:0000256" key="1">
    <source>
        <dbReference type="SAM" id="MobiDB-lite"/>
    </source>
</evidence>
<sequence length="78" mass="9087">MANYPTHPYAMIPSQAANHPDLDHDQSNHDDKKKTTKRWSTTRVSHMTCDEGRPCQRRYVSRIVNTLDSRGKFHRVGH</sequence>
<dbReference type="EMBL" id="JAGFBS010000029">
    <property type="protein sequence ID" value="KAG6372119.1"/>
    <property type="molecule type" value="Genomic_DNA"/>
</dbReference>
<accession>A0A8I2YHM7</accession>
<evidence type="ECO:0000313" key="2">
    <source>
        <dbReference type="EMBL" id="KAG6372119.1"/>
    </source>
</evidence>
<keyword evidence="3" id="KW-1185">Reference proteome</keyword>
<feature type="compositionally biased region" description="Basic and acidic residues" evidence="1">
    <location>
        <begin position="20"/>
        <end position="33"/>
    </location>
</feature>
<dbReference type="OrthoDB" id="3265837at2759"/>
<dbReference type="Proteomes" id="UP000683000">
    <property type="component" value="Unassembled WGS sequence"/>
</dbReference>
<feature type="region of interest" description="Disordered" evidence="1">
    <location>
        <begin position="1"/>
        <end position="44"/>
    </location>
</feature>
<organism evidence="2 3">
    <name type="scientific">Boletus reticuloceps</name>
    <dbReference type="NCBI Taxonomy" id="495285"/>
    <lineage>
        <taxon>Eukaryota</taxon>
        <taxon>Fungi</taxon>
        <taxon>Dikarya</taxon>
        <taxon>Basidiomycota</taxon>
        <taxon>Agaricomycotina</taxon>
        <taxon>Agaricomycetes</taxon>
        <taxon>Agaricomycetidae</taxon>
        <taxon>Boletales</taxon>
        <taxon>Boletineae</taxon>
        <taxon>Boletaceae</taxon>
        <taxon>Boletoideae</taxon>
        <taxon>Boletus</taxon>
    </lineage>
</organism>
<protein>
    <submittedName>
        <fullName evidence="2">Uncharacterized protein</fullName>
    </submittedName>
</protein>
<evidence type="ECO:0000313" key="3">
    <source>
        <dbReference type="Proteomes" id="UP000683000"/>
    </source>
</evidence>
<gene>
    <name evidence="2" type="ORF">JVT61DRAFT_7896</name>
</gene>